<feature type="transmembrane region" description="Helical" evidence="7">
    <location>
        <begin position="306"/>
        <end position="329"/>
    </location>
</feature>
<feature type="transmembrane region" description="Helical" evidence="7">
    <location>
        <begin position="106"/>
        <end position="128"/>
    </location>
</feature>
<dbReference type="Pfam" id="PF01891">
    <property type="entry name" value="CbiM"/>
    <property type="match status" value="1"/>
</dbReference>
<keyword evidence="6 7" id="KW-0472">Membrane</keyword>
<dbReference type="EMBL" id="JACEGA010000001">
    <property type="protein sequence ID" value="MBB2182831.1"/>
    <property type="molecule type" value="Genomic_DNA"/>
</dbReference>
<feature type="transmembrane region" description="Helical" evidence="7">
    <location>
        <begin position="73"/>
        <end position="94"/>
    </location>
</feature>
<sequence length="341" mass="36421">MHMSDALVSVAVGGSMTAVSTGAIGYSIRKLRITDTEDKKIPMMGVMGAFIFAGQMINFTIPVVGSSGHIGGGILLAALLGPYPALITLASVLLVQCLFFADGGLLALGCNIFNMGVIPCLLVYPLIYKPILKRKISSRRITTASILAVVAGLQLGAFAVVLETVLSGISEIPFREFILFMQPIHLAIGIVEGIITSAVLIFVYHLRQDMLELDFGVTSKDSISRNKVIIIFLLASLLIGGGLSLYASTKPDGLEWSIEKVTEQTELVSKGEIHAATEKVQEATSIMPDYSFSSEEMSDSPIGTSLSGIIGGLITLIMAVSIGIVIMMYKRVRRSRTMTEG</sequence>
<organism evidence="9 10">
    <name type="scientific">Variimorphobacter saccharofermentans</name>
    <dbReference type="NCBI Taxonomy" id="2755051"/>
    <lineage>
        <taxon>Bacteria</taxon>
        <taxon>Bacillati</taxon>
        <taxon>Bacillota</taxon>
        <taxon>Clostridia</taxon>
        <taxon>Lachnospirales</taxon>
        <taxon>Lachnospiraceae</taxon>
        <taxon>Variimorphobacter</taxon>
    </lineage>
</organism>
<dbReference type="InterPro" id="IPR002751">
    <property type="entry name" value="CbiM/NikMN"/>
</dbReference>
<dbReference type="AlphaFoldDB" id="A0A839K2B3"/>
<comment type="subcellular location">
    <subcellularLocation>
        <location evidence="1">Cell membrane</location>
        <topology evidence="1">Multi-pass membrane protein</topology>
    </subcellularLocation>
</comment>
<evidence type="ECO:0000256" key="2">
    <source>
        <dbReference type="ARBA" id="ARBA00022448"/>
    </source>
</evidence>
<dbReference type="GO" id="GO:0005886">
    <property type="term" value="C:plasma membrane"/>
    <property type="evidence" value="ECO:0007669"/>
    <property type="project" value="UniProtKB-SubCell"/>
</dbReference>
<evidence type="ECO:0000256" key="7">
    <source>
        <dbReference type="SAM" id="Phobius"/>
    </source>
</evidence>
<evidence type="ECO:0000256" key="1">
    <source>
        <dbReference type="ARBA" id="ARBA00004651"/>
    </source>
</evidence>
<feature type="transmembrane region" description="Helical" evidence="7">
    <location>
        <begin position="182"/>
        <end position="207"/>
    </location>
</feature>
<dbReference type="PANTHER" id="PTHR34229">
    <property type="entry name" value="METAL TRANSPORT PROTEIN HI_1621-RELATED"/>
    <property type="match status" value="1"/>
</dbReference>
<feature type="transmembrane region" description="Helical" evidence="7">
    <location>
        <begin position="228"/>
        <end position="247"/>
    </location>
</feature>
<evidence type="ECO:0000313" key="9">
    <source>
        <dbReference type="EMBL" id="MBB2182831.1"/>
    </source>
</evidence>
<dbReference type="PANTHER" id="PTHR34229:SF1">
    <property type="entry name" value="METAL TRANSPORT PROTEIN HI_1621-RELATED"/>
    <property type="match status" value="1"/>
</dbReference>
<keyword evidence="2" id="KW-0813">Transport</keyword>
<dbReference type="Proteomes" id="UP000574276">
    <property type="component" value="Unassembled WGS sequence"/>
</dbReference>
<dbReference type="InterPro" id="IPR025937">
    <property type="entry name" value="PDGLE_dom"/>
</dbReference>
<feature type="transmembrane region" description="Helical" evidence="7">
    <location>
        <begin position="41"/>
        <end position="61"/>
    </location>
</feature>
<evidence type="ECO:0000313" key="10">
    <source>
        <dbReference type="Proteomes" id="UP000574276"/>
    </source>
</evidence>
<evidence type="ECO:0000256" key="6">
    <source>
        <dbReference type="ARBA" id="ARBA00023136"/>
    </source>
</evidence>
<reference evidence="9 10" key="1">
    <citation type="submission" date="2020-07" db="EMBL/GenBank/DDBJ databases">
        <title>Characterization and genome sequencing of isolate MD1, a novel member within the family Lachnospiraceae.</title>
        <authorList>
            <person name="Rettenmaier R."/>
            <person name="Di Bello L."/>
            <person name="Zinser C."/>
            <person name="Scheitz K."/>
            <person name="Liebl W."/>
            <person name="Zverlov V."/>
        </authorList>
    </citation>
    <scope>NUCLEOTIDE SEQUENCE [LARGE SCALE GENOMIC DNA]</scope>
    <source>
        <strain evidence="9 10">MD1</strain>
    </source>
</reference>
<evidence type="ECO:0000259" key="8">
    <source>
        <dbReference type="Pfam" id="PF13190"/>
    </source>
</evidence>
<proteinExistence type="predicted"/>
<keyword evidence="3" id="KW-1003">Cell membrane</keyword>
<name>A0A839K2B3_9FIRM</name>
<protein>
    <submittedName>
        <fullName evidence="9">PDGLE domain-containing protein</fullName>
    </submittedName>
</protein>
<feature type="transmembrane region" description="Helical" evidence="7">
    <location>
        <begin position="140"/>
        <end position="162"/>
    </location>
</feature>
<evidence type="ECO:0000256" key="4">
    <source>
        <dbReference type="ARBA" id="ARBA00022692"/>
    </source>
</evidence>
<comment type="caution">
    <text evidence="9">The sequence shown here is derived from an EMBL/GenBank/DDBJ whole genome shotgun (WGS) entry which is preliminary data.</text>
</comment>
<feature type="domain" description="PDGLE" evidence="8">
    <location>
        <begin position="227"/>
        <end position="326"/>
    </location>
</feature>
<accession>A0A839K2B3</accession>
<evidence type="ECO:0000256" key="3">
    <source>
        <dbReference type="ARBA" id="ARBA00022475"/>
    </source>
</evidence>
<dbReference type="Pfam" id="PF13190">
    <property type="entry name" value="PDGLE"/>
    <property type="match status" value="1"/>
</dbReference>
<dbReference type="Gene3D" id="1.10.1760.20">
    <property type="match status" value="1"/>
</dbReference>
<keyword evidence="10" id="KW-1185">Reference proteome</keyword>
<keyword evidence="4 7" id="KW-0812">Transmembrane</keyword>
<evidence type="ECO:0000256" key="5">
    <source>
        <dbReference type="ARBA" id="ARBA00022989"/>
    </source>
</evidence>
<dbReference type="GO" id="GO:0000041">
    <property type="term" value="P:transition metal ion transport"/>
    <property type="evidence" value="ECO:0007669"/>
    <property type="project" value="InterPro"/>
</dbReference>
<gene>
    <name evidence="9" type="ORF">H0486_08075</name>
</gene>
<keyword evidence="5 7" id="KW-1133">Transmembrane helix</keyword>